<accession>A0A495RK29</accession>
<sequence length="286" mass="32481">MAFLIGTVDDSNGQWAHYNLLQTIHDFATKNGWQAILYDTSKANRELILKGLGYSGKENIYLCFYTYQNANSDYYNLAVGTALGYVPSNNILTQPNVTYSGVPMHNRRIEYWLSLTPQRLAGAFKVGTPVYESFYVGKFLSYSLPNQYPLPLVCAGMLNGAENVRFSDTKHTIPYKSGYDYNNNKYLKIFFNDGNWITPQVWPWNNTEGLTGSDKHLRPINNTYALLETRLMDGNGIYGELEGIYHITGFDNTVENTIIIDDIKYVVIQDVARTGPNDYYALKLEA</sequence>
<protein>
    <recommendedName>
        <fullName evidence="3">Virion structural protein</fullName>
    </recommendedName>
</protein>
<comment type="caution">
    <text evidence="1">The sequence shown here is derived from an EMBL/GenBank/DDBJ whole genome shotgun (WGS) entry which is preliminary data.</text>
</comment>
<organism evidence="1 2">
    <name type="scientific">Orbus hercynius</name>
    <dbReference type="NCBI Taxonomy" id="593135"/>
    <lineage>
        <taxon>Bacteria</taxon>
        <taxon>Pseudomonadati</taxon>
        <taxon>Pseudomonadota</taxon>
        <taxon>Gammaproteobacteria</taxon>
        <taxon>Orbales</taxon>
        <taxon>Orbaceae</taxon>
        <taxon>Orbus</taxon>
    </lineage>
</organism>
<keyword evidence="2" id="KW-1185">Reference proteome</keyword>
<name>A0A495RK29_9GAMM</name>
<proteinExistence type="predicted"/>
<evidence type="ECO:0000313" key="1">
    <source>
        <dbReference type="EMBL" id="RKS87138.1"/>
    </source>
</evidence>
<reference evidence="1 2" key="1">
    <citation type="submission" date="2018-10" db="EMBL/GenBank/DDBJ databases">
        <title>Genomic Encyclopedia of Type Strains, Phase IV (KMG-IV): sequencing the most valuable type-strain genomes for metagenomic binning, comparative biology and taxonomic classification.</title>
        <authorList>
            <person name="Goeker M."/>
        </authorList>
    </citation>
    <scope>NUCLEOTIDE SEQUENCE [LARGE SCALE GENOMIC DNA]</scope>
    <source>
        <strain evidence="1 2">DSM 22228</strain>
    </source>
</reference>
<gene>
    <name evidence="1" type="ORF">DES39_0353</name>
</gene>
<evidence type="ECO:0008006" key="3">
    <source>
        <dbReference type="Google" id="ProtNLM"/>
    </source>
</evidence>
<dbReference type="Proteomes" id="UP000278542">
    <property type="component" value="Unassembled WGS sequence"/>
</dbReference>
<dbReference type="RefSeq" id="WP_121144055.1">
    <property type="nucleotide sequence ID" value="NZ_RBWY01000001.1"/>
</dbReference>
<dbReference type="AlphaFoldDB" id="A0A495RK29"/>
<dbReference type="EMBL" id="RBWY01000001">
    <property type="protein sequence ID" value="RKS87138.1"/>
    <property type="molecule type" value="Genomic_DNA"/>
</dbReference>
<evidence type="ECO:0000313" key="2">
    <source>
        <dbReference type="Proteomes" id="UP000278542"/>
    </source>
</evidence>
<dbReference type="OrthoDB" id="1633523at2"/>